<protein>
    <submittedName>
        <fullName evidence="2">Glycosyltransferase family 2 protein</fullName>
    </submittedName>
</protein>
<proteinExistence type="predicted"/>
<dbReference type="Pfam" id="PF00535">
    <property type="entry name" value="Glycos_transf_2"/>
    <property type="match status" value="1"/>
</dbReference>
<dbReference type="RefSeq" id="WP_205102761.1">
    <property type="nucleotide sequence ID" value="NZ_JACJJG010000001.1"/>
</dbReference>
<name>A0A939B6B1_9BACT</name>
<gene>
    <name evidence="2" type="ORF">H6A34_00335</name>
</gene>
<reference evidence="2" key="1">
    <citation type="submission" date="2020-08" db="EMBL/GenBank/DDBJ databases">
        <authorList>
            <person name="Cejkova D."/>
            <person name="Kubasova T."/>
            <person name="Jahodarova E."/>
            <person name="Rychlik I."/>
        </authorList>
    </citation>
    <scope>NUCLEOTIDE SEQUENCE</scope>
    <source>
        <strain evidence="2">An824</strain>
    </source>
</reference>
<dbReference type="AlphaFoldDB" id="A0A939B6B1"/>
<evidence type="ECO:0000313" key="2">
    <source>
        <dbReference type="EMBL" id="MBM6672342.1"/>
    </source>
</evidence>
<keyword evidence="3" id="KW-1185">Reference proteome</keyword>
<evidence type="ECO:0000259" key="1">
    <source>
        <dbReference type="Pfam" id="PF00535"/>
    </source>
</evidence>
<reference evidence="2" key="2">
    <citation type="journal article" date="2021" name="Sci. Rep.">
        <title>The distribution of antibiotic resistance genes in chicken gut microbiota commensals.</title>
        <authorList>
            <person name="Juricova H."/>
            <person name="Matiasovicova J."/>
            <person name="Kubasova T."/>
            <person name="Cejkova D."/>
            <person name="Rychlik I."/>
        </authorList>
    </citation>
    <scope>NUCLEOTIDE SEQUENCE</scope>
    <source>
        <strain evidence="2">An824</strain>
    </source>
</reference>
<dbReference type="InterPro" id="IPR001173">
    <property type="entry name" value="Glyco_trans_2-like"/>
</dbReference>
<organism evidence="2 3">
    <name type="scientific">Marseilla massiliensis</name>
    <dbReference type="NCBI Taxonomy" id="1841864"/>
    <lineage>
        <taxon>Bacteria</taxon>
        <taxon>Pseudomonadati</taxon>
        <taxon>Bacteroidota</taxon>
        <taxon>Bacteroidia</taxon>
        <taxon>Bacteroidales</taxon>
        <taxon>Prevotellaceae</taxon>
        <taxon>Marseilla</taxon>
    </lineage>
</organism>
<accession>A0A939B6B1</accession>
<dbReference type="CDD" id="cd04186">
    <property type="entry name" value="GT_2_like_c"/>
    <property type="match status" value="1"/>
</dbReference>
<dbReference type="PANTHER" id="PTHR43179:SF7">
    <property type="entry name" value="RHAMNOSYLTRANSFERASE WBBL"/>
    <property type="match status" value="1"/>
</dbReference>
<dbReference type="Proteomes" id="UP000706891">
    <property type="component" value="Unassembled WGS sequence"/>
</dbReference>
<feature type="domain" description="Glycosyltransferase 2-like" evidence="1">
    <location>
        <begin position="5"/>
        <end position="139"/>
    </location>
</feature>
<dbReference type="PANTHER" id="PTHR43179">
    <property type="entry name" value="RHAMNOSYLTRANSFERASE WBBL"/>
    <property type="match status" value="1"/>
</dbReference>
<evidence type="ECO:0000313" key="3">
    <source>
        <dbReference type="Proteomes" id="UP000706891"/>
    </source>
</evidence>
<dbReference type="SUPFAM" id="SSF53448">
    <property type="entry name" value="Nucleotide-diphospho-sugar transferases"/>
    <property type="match status" value="1"/>
</dbReference>
<dbReference type="EMBL" id="JACJJG010000001">
    <property type="protein sequence ID" value="MBM6672342.1"/>
    <property type="molecule type" value="Genomic_DNA"/>
</dbReference>
<dbReference type="InterPro" id="IPR029044">
    <property type="entry name" value="Nucleotide-diphossugar_trans"/>
</dbReference>
<dbReference type="Gene3D" id="3.90.550.10">
    <property type="entry name" value="Spore Coat Polysaccharide Biosynthesis Protein SpsA, Chain A"/>
    <property type="match status" value="1"/>
</dbReference>
<sequence length="269" mass="30447">MTQISIITVGMNHLSYLKPMLASVYGDNKPETPFEMIYVDNCSTDGSVEYIKANYPQVKVIVNTEPLGFGENNNKGVFASTGKYIAIINPDIVMHPGSLDKLFDFAESHPDVGIVVPKLLNPDGSLQYSVRGFISLSILLARIRTKGKDNVDDKEVDKYLCRNLDYSKTQAVDWAIGAAFFLSRDMFAELGGFDLDYFLYMEDEDICLRSWKLNRPVIYYPEAVMTHNHLRGSSKLGKKTLFHLNSMKTFFRKHGFHVPSFRSSFKGIL</sequence>
<comment type="caution">
    <text evidence="2">The sequence shown here is derived from an EMBL/GenBank/DDBJ whole genome shotgun (WGS) entry which is preliminary data.</text>
</comment>